<dbReference type="Proteomes" id="UP001597010">
    <property type="component" value="Unassembled WGS sequence"/>
</dbReference>
<name>A0ABW3AVZ3_9SPHI</name>
<evidence type="ECO:0000313" key="3">
    <source>
        <dbReference type="EMBL" id="MFD0794968.1"/>
    </source>
</evidence>
<dbReference type="PANTHER" id="PTHR30160:SF7">
    <property type="entry name" value="ADP-HEPTOSE--LPS HEPTOSYLTRANSFERASE 2"/>
    <property type="match status" value="1"/>
</dbReference>
<reference evidence="4" key="1">
    <citation type="journal article" date="2019" name="Int. J. Syst. Evol. Microbiol.">
        <title>The Global Catalogue of Microorganisms (GCM) 10K type strain sequencing project: providing services to taxonomists for standard genome sequencing and annotation.</title>
        <authorList>
            <consortium name="The Broad Institute Genomics Platform"/>
            <consortium name="The Broad Institute Genome Sequencing Center for Infectious Disease"/>
            <person name="Wu L."/>
            <person name="Ma J."/>
        </authorList>
    </citation>
    <scope>NUCLEOTIDE SEQUENCE [LARGE SCALE GENOMIC DNA]</scope>
    <source>
        <strain evidence="4">CCUG 61484</strain>
    </source>
</reference>
<dbReference type="PANTHER" id="PTHR30160">
    <property type="entry name" value="TETRAACYLDISACCHARIDE 4'-KINASE-RELATED"/>
    <property type="match status" value="1"/>
</dbReference>
<accession>A0ABW3AVZ3</accession>
<dbReference type="CDD" id="cd03789">
    <property type="entry name" value="GT9_LPS_heptosyltransferase"/>
    <property type="match status" value="1"/>
</dbReference>
<dbReference type="InterPro" id="IPR002201">
    <property type="entry name" value="Glyco_trans_9"/>
</dbReference>
<keyword evidence="4" id="KW-1185">Reference proteome</keyword>
<dbReference type="RefSeq" id="WP_377116889.1">
    <property type="nucleotide sequence ID" value="NZ_JBHTHZ010000013.1"/>
</dbReference>
<proteinExistence type="predicted"/>
<keyword evidence="1" id="KW-0328">Glycosyltransferase</keyword>
<sequence length="327" mass="35668">MKILIRLPNWLGDIVMSTAFISAVKQQYPTATIDIVIKKELAGIAAFIVGINHIHLFSKQEYKGLGGAYRFGKALKDHHYDLYFNLPQSLSSLAMAWASGTKKRIGYAKEGGIFLLTNAIKQPKGVHRVDEYLYLLEKSAGAIAPKPEVSLNGNFSASANNAIVNFNSEASSRRMPVEKGKSLINSLTSMFKTTQFVFVGSFKEAGFIESLLSGLENQERLHNYAGKTDLKGLAELISQSKVVLTTDSGPAHLANALNVPVVVLFGAGNELNTAPYNPKGLNIIRAAKLDCEPCVRNVCKLYGVPKCMQLLDENKIINALSLHLDNA</sequence>
<comment type="caution">
    <text evidence="3">The sequence shown here is derived from an EMBL/GenBank/DDBJ whole genome shotgun (WGS) entry which is preliminary data.</text>
</comment>
<evidence type="ECO:0000256" key="1">
    <source>
        <dbReference type="ARBA" id="ARBA00022676"/>
    </source>
</evidence>
<dbReference type="Gene3D" id="3.40.50.2000">
    <property type="entry name" value="Glycogen Phosphorylase B"/>
    <property type="match status" value="2"/>
</dbReference>
<dbReference type="InterPro" id="IPR051199">
    <property type="entry name" value="LPS_LOS_Heptosyltrfase"/>
</dbReference>
<keyword evidence="2" id="KW-0808">Transferase</keyword>
<evidence type="ECO:0000313" key="4">
    <source>
        <dbReference type="Proteomes" id="UP001597010"/>
    </source>
</evidence>
<dbReference type="EMBL" id="JBHTHZ010000013">
    <property type="protein sequence ID" value="MFD0794968.1"/>
    <property type="molecule type" value="Genomic_DNA"/>
</dbReference>
<evidence type="ECO:0000256" key="2">
    <source>
        <dbReference type="ARBA" id="ARBA00022679"/>
    </source>
</evidence>
<dbReference type="SUPFAM" id="SSF53756">
    <property type="entry name" value="UDP-Glycosyltransferase/glycogen phosphorylase"/>
    <property type="match status" value="1"/>
</dbReference>
<gene>
    <name evidence="3" type="ORF">ACFQZX_15205</name>
</gene>
<dbReference type="Pfam" id="PF01075">
    <property type="entry name" value="Glyco_transf_9"/>
    <property type="match status" value="1"/>
</dbReference>
<organism evidence="3 4">
    <name type="scientific">Mucilaginibacter litoreus</name>
    <dbReference type="NCBI Taxonomy" id="1048221"/>
    <lineage>
        <taxon>Bacteria</taxon>
        <taxon>Pseudomonadati</taxon>
        <taxon>Bacteroidota</taxon>
        <taxon>Sphingobacteriia</taxon>
        <taxon>Sphingobacteriales</taxon>
        <taxon>Sphingobacteriaceae</taxon>
        <taxon>Mucilaginibacter</taxon>
    </lineage>
</organism>
<protein>
    <submittedName>
        <fullName evidence="3">Glycosyltransferase family 9 protein</fullName>
    </submittedName>
</protein>